<dbReference type="EMBL" id="JBEZFP010000019">
    <property type="protein sequence ID" value="MEU8133833.1"/>
    <property type="molecule type" value="Genomic_DNA"/>
</dbReference>
<dbReference type="Gene3D" id="3.30.1460.10">
    <property type="match status" value="1"/>
</dbReference>
<evidence type="ECO:0000313" key="2">
    <source>
        <dbReference type="Proteomes" id="UP001551482"/>
    </source>
</evidence>
<dbReference type="InterPro" id="IPR019660">
    <property type="entry name" value="Put_sensory_transdc_reg_YbjN"/>
</dbReference>
<dbReference type="Pfam" id="PF10722">
    <property type="entry name" value="YbjN"/>
    <property type="match status" value="1"/>
</dbReference>
<keyword evidence="2" id="KW-1185">Reference proteome</keyword>
<dbReference type="SUPFAM" id="SSF69635">
    <property type="entry name" value="Type III secretory system chaperone-like"/>
    <property type="match status" value="1"/>
</dbReference>
<accession>A0ABV3DDK3</accession>
<dbReference type="Proteomes" id="UP001551482">
    <property type="component" value="Unassembled WGS sequence"/>
</dbReference>
<evidence type="ECO:0000313" key="1">
    <source>
        <dbReference type="EMBL" id="MEU8133833.1"/>
    </source>
</evidence>
<reference evidence="1 2" key="1">
    <citation type="submission" date="2024-06" db="EMBL/GenBank/DDBJ databases">
        <title>The Natural Products Discovery Center: Release of the First 8490 Sequenced Strains for Exploring Actinobacteria Biosynthetic Diversity.</title>
        <authorList>
            <person name="Kalkreuter E."/>
            <person name="Kautsar S.A."/>
            <person name="Yang D."/>
            <person name="Bader C.D."/>
            <person name="Teijaro C.N."/>
            <person name="Fluegel L."/>
            <person name="Davis C.M."/>
            <person name="Simpson J.R."/>
            <person name="Lauterbach L."/>
            <person name="Steele A.D."/>
            <person name="Gui C."/>
            <person name="Meng S."/>
            <person name="Li G."/>
            <person name="Viehrig K."/>
            <person name="Ye F."/>
            <person name="Su P."/>
            <person name="Kiefer A.F."/>
            <person name="Nichols A."/>
            <person name="Cepeda A.J."/>
            <person name="Yan W."/>
            <person name="Fan B."/>
            <person name="Jiang Y."/>
            <person name="Adhikari A."/>
            <person name="Zheng C.-J."/>
            <person name="Schuster L."/>
            <person name="Cowan T.M."/>
            <person name="Smanski M.J."/>
            <person name="Chevrette M.G."/>
            <person name="De Carvalho L.P.S."/>
            <person name="Shen B."/>
        </authorList>
    </citation>
    <scope>NUCLEOTIDE SEQUENCE [LARGE SCALE GENOMIC DNA]</scope>
    <source>
        <strain evidence="1 2">NPDC048946</strain>
    </source>
</reference>
<name>A0ABV3DDK3_9ACTN</name>
<gene>
    <name evidence="1" type="ORF">AB0C36_10020</name>
</gene>
<comment type="caution">
    <text evidence="1">The sequence shown here is derived from an EMBL/GenBank/DDBJ whole genome shotgun (WGS) entry which is preliminary data.</text>
</comment>
<sequence>MEQTRAEAAETIRRTLDDAEVTWERPDEDTFVVTLPGTRKLKTTCALKVGRHTLTVTAFVVRRPDENHEAFYRWLLTRNVRLYGVAFSLDKLGDVYLTGRLPVHAVTEDEVDRLLGVVLETADESFNTLLELGFATSIRREWEWRTERGESTRNLDAFTHLIERAKRDEKPAE</sequence>
<proteinExistence type="predicted"/>
<organism evidence="1 2">
    <name type="scientific">Streptodolium elevatio</name>
    <dbReference type="NCBI Taxonomy" id="3157996"/>
    <lineage>
        <taxon>Bacteria</taxon>
        <taxon>Bacillati</taxon>
        <taxon>Actinomycetota</taxon>
        <taxon>Actinomycetes</taxon>
        <taxon>Kitasatosporales</taxon>
        <taxon>Streptomycetaceae</taxon>
        <taxon>Streptodolium</taxon>
    </lineage>
</organism>
<protein>
    <submittedName>
        <fullName evidence="1">YbjN domain-containing protein</fullName>
    </submittedName>
</protein>